<dbReference type="GO" id="GO:0005737">
    <property type="term" value="C:cytoplasm"/>
    <property type="evidence" value="ECO:0007669"/>
    <property type="project" value="TreeGrafter"/>
</dbReference>
<dbReference type="PANTHER" id="PTHR11845:SF13">
    <property type="entry name" value="5'-DEOXYNUCLEOTIDASE HDDC2"/>
    <property type="match status" value="1"/>
</dbReference>
<dbReference type="InterPro" id="IPR039356">
    <property type="entry name" value="YfbR/HDDC2"/>
</dbReference>
<dbReference type="PANTHER" id="PTHR11845">
    <property type="entry name" value="5'-DEOXYNUCLEOTIDASE HDDC2"/>
    <property type="match status" value="1"/>
</dbReference>
<dbReference type="Proteomes" id="UP000029725">
    <property type="component" value="Unassembled WGS sequence"/>
</dbReference>
<dbReference type="AlphaFoldDB" id="A0A098VLL5"/>
<keyword evidence="2" id="KW-0378">Hydrolase</keyword>
<dbReference type="SUPFAM" id="SSF109604">
    <property type="entry name" value="HD-domain/PDEase-like"/>
    <property type="match status" value="1"/>
</dbReference>
<comment type="caution">
    <text evidence="4">The sequence shown here is derived from an EMBL/GenBank/DDBJ whole genome shotgun (WGS) entry which is preliminary data.</text>
</comment>
<evidence type="ECO:0000256" key="2">
    <source>
        <dbReference type="ARBA" id="ARBA00022801"/>
    </source>
</evidence>
<dbReference type="GO" id="GO:0046872">
    <property type="term" value="F:metal ion binding"/>
    <property type="evidence" value="ECO:0007669"/>
    <property type="project" value="UniProtKB-KW"/>
</dbReference>
<dbReference type="EMBL" id="JMKJ01000612">
    <property type="protein sequence ID" value="KGG49953.1"/>
    <property type="molecule type" value="Genomic_DNA"/>
</dbReference>
<evidence type="ECO:0000256" key="1">
    <source>
        <dbReference type="ARBA" id="ARBA00022723"/>
    </source>
</evidence>
<dbReference type="HOGENOM" id="CLU_039453_3_1_1"/>
<keyword evidence="1" id="KW-0479">Metal-binding</keyword>
<dbReference type="GeneID" id="25261188"/>
<dbReference type="Gene3D" id="1.10.3210.10">
    <property type="entry name" value="Hypothetical protein af1432"/>
    <property type="match status" value="1"/>
</dbReference>
<proteinExistence type="predicted"/>
<dbReference type="Pfam" id="PF13023">
    <property type="entry name" value="HD_3"/>
    <property type="match status" value="1"/>
</dbReference>
<dbReference type="OrthoDB" id="10254258at2759"/>
<evidence type="ECO:0000313" key="5">
    <source>
        <dbReference type="Proteomes" id="UP000029725"/>
    </source>
</evidence>
<name>A0A098VLL5_9MICR</name>
<dbReference type="GO" id="GO:0002953">
    <property type="term" value="F:5'-deoxynucleotidase activity"/>
    <property type="evidence" value="ECO:0007669"/>
    <property type="project" value="InterPro"/>
</dbReference>
<gene>
    <name evidence="4" type="ORF">DI09_9p360</name>
</gene>
<protein>
    <recommendedName>
        <fullName evidence="3">HD domain-containing protein</fullName>
    </recommendedName>
</protein>
<sequence>MAMLLFALPQLELGKEIFSLDKAIKMCLVHDAAEAIVGDIPPTANVPKDVKFDQENDAMLFLDSVISKNDVRSEFYKTWDRYEKRDCIESKIVKDLDRIELLLQTYEYKLTHPNINCEQFFERTLPHFEIPFIKQCAETLNERWRQIGPPDGK</sequence>
<dbReference type="VEuPathDB" id="MicrosporidiaDB:DI09_9p360"/>
<evidence type="ECO:0000313" key="4">
    <source>
        <dbReference type="EMBL" id="KGG49953.1"/>
    </source>
</evidence>
<dbReference type="InterPro" id="IPR006674">
    <property type="entry name" value="HD_domain"/>
</dbReference>
<keyword evidence="5" id="KW-1185">Reference proteome</keyword>
<reference evidence="4 5" key="1">
    <citation type="submission" date="2014-04" db="EMBL/GenBank/DDBJ databases">
        <title>A new species of microsporidia sheds light on the evolution of extreme parasitism.</title>
        <authorList>
            <person name="Haag K.L."/>
            <person name="James T.Y."/>
            <person name="Larsson R."/>
            <person name="Schaer T.M."/>
            <person name="Refardt D."/>
            <person name="Pombert J.-F."/>
            <person name="Ebert D."/>
        </authorList>
    </citation>
    <scope>NUCLEOTIDE SEQUENCE [LARGE SCALE GENOMIC DNA]</scope>
    <source>
        <strain evidence="4 5">UGP3</strain>
        <tissue evidence="4">Spores</tissue>
    </source>
</reference>
<dbReference type="RefSeq" id="XP_013236380.1">
    <property type="nucleotide sequence ID" value="XM_013380926.1"/>
</dbReference>
<feature type="domain" description="HD" evidence="3">
    <location>
        <begin position="16"/>
        <end position="125"/>
    </location>
</feature>
<accession>A0A098VLL5</accession>
<organism evidence="4 5">
    <name type="scientific">Mitosporidium daphniae</name>
    <dbReference type="NCBI Taxonomy" id="1485682"/>
    <lineage>
        <taxon>Eukaryota</taxon>
        <taxon>Fungi</taxon>
        <taxon>Fungi incertae sedis</taxon>
        <taxon>Microsporidia</taxon>
        <taxon>Mitosporidium</taxon>
    </lineage>
</organism>
<evidence type="ECO:0000259" key="3">
    <source>
        <dbReference type="Pfam" id="PF13023"/>
    </source>
</evidence>